<comment type="caution">
    <text evidence="1">The sequence shown here is derived from an EMBL/GenBank/DDBJ whole genome shotgun (WGS) entry which is preliminary data.</text>
</comment>
<keyword evidence="2" id="KW-1185">Reference proteome</keyword>
<name>A0ABN9RFW4_9DINO</name>
<protein>
    <submittedName>
        <fullName evidence="1">Uncharacterized protein</fullName>
    </submittedName>
</protein>
<dbReference type="EMBL" id="CAUYUJ010006330">
    <property type="protein sequence ID" value="CAK0817000.1"/>
    <property type="molecule type" value="Genomic_DNA"/>
</dbReference>
<sequence length="163" mass="18455">DYPMPVHIDMHHCMSENVKFFQQVWAETMWLFAQEDLDGNVIDNISGSQKKAQFGTTVAFSMMQLPAALKQCNLGSDEQDVLMDAIKAMGKGTSFKFTWPDGSIDKDEVANKMADSVKAWSELDYHTIGKKLGRLLQEFAVKAYPQKYAMDGDLLRQLKPKLK</sequence>
<dbReference type="Proteomes" id="UP001189429">
    <property type="component" value="Unassembled WGS sequence"/>
</dbReference>
<feature type="non-terminal residue" evidence="1">
    <location>
        <position position="163"/>
    </location>
</feature>
<proteinExistence type="predicted"/>
<organism evidence="1 2">
    <name type="scientific">Prorocentrum cordatum</name>
    <dbReference type="NCBI Taxonomy" id="2364126"/>
    <lineage>
        <taxon>Eukaryota</taxon>
        <taxon>Sar</taxon>
        <taxon>Alveolata</taxon>
        <taxon>Dinophyceae</taxon>
        <taxon>Prorocentrales</taxon>
        <taxon>Prorocentraceae</taxon>
        <taxon>Prorocentrum</taxon>
    </lineage>
</organism>
<evidence type="ECO:0000313" key="2">
    <source>
        <dbReference type="Proteomes" id="UP001189429"/>
    </source>
</evidence>
<feature type="non-terminal residue" evidence="1">
    <location>
        <position position="1"/>
    </location>
</feature>
<evidence type="ECO:0000313" key="1">
    <source>
        <dbReference type="EMBL" id="CAK0817000.1"/>
    </source>
</evidence>
<accession>A0ABN9RFW4</accession>
<gene>
    <name evidence="1" type="ORF">PCOR1329_LOCUS19729</name>
</gene>
<reference evidence="1" key="1">
    <citation type="submission" date="2023-10" db="EMBL/GenBank/DDBJ databases">
        <authorList>
            <person name="Chen Y."/>
            <person name="Shah S."/>
            <person name="Dougan E. K."/>
            <person name="Thang M."/>
            <person name="Chan C."/>
        </authorList>
    </citation>
    <scope>NUCLEOTIDE SEQUENCE [LARGE SCALE GENOMIC DNA]</scope>
</reference>